<comment type="caution">
    <text evidence="4">The sequence shown here is derived from an EMBL/GenBank/DDBJ whole genome shotgun (WGS) entry which is preliminary data.</text>
</comment>
<feature type="compositionally biased region" description="Basic residues" evidence="2">
    <location>
        <begin position="145"/>
        <end position="163"/>
    </location>
</feature>
<dbReference type="PROSITE" id="PS00028">
    <property type="entry name" value="ZINC_FINGER_C2H2_1"/>
    <property type="match status" value="1"/>
</dbReference>
<dbReference type="EMBL" id="BOLY01000004">
    <property type="protein sequence ID" value="GIZ43572.1"/>
    <property type="molecule type" value="Genomic_DNA"/>
</dbReference>
<dbReference type="Proteomes" id="UP000825890">
    <property type="component" value="Unassembled WGS sequence"/>
</dbReference>
<keyword evidence="5" id="KW-1185">Reference proteome</keyword>
<reference evidence="4 5" key="1">
    <citation type="submission" date="2021-01" db="EMBL/GenBank/DDBJ databases">
        <title>Cercospora kikuchii MAFF 305040 whole genome shotgun sequence.</title>
        <authorList>
            <person name="Kashiwa T."/>
            <person name="Suzuki T."/>
        </authorList>
    </citation>
    <scope>NUCLEOTIDE SEQUENCE [LARGE SCALE GENOMIC DNA]</scope>
    <source>
        <strain evidence="4 5">MAFF 305040</strain>
    </source>
</reference>
<evidence type="ECO:0000256" key="2">
    <source>
        <dbReference type="SAM" id="MobiDB-lite"/>
    </source>
</evidence>
<dbReference type="InterPro" id="IPR013087">
    <property type="entry name" value="Znf_C2H2_type"/>
</dbReference>
<evidence type="ECO:0000313" key="4">
    <source>
        <dbReference type="EMBL" id="GIZ43572.1"/>
    </source>
</evidence>
<feature type="compositionally biased region" description="Polar residues" evidence="2">
    <location>
        <begin position="244"/>
        <end position="263"/>
    </location>
</feature>
<keyword evidence="1" id="KW-0863">Zinc-finger</keyword>
<keyword evidence="1" id="KW-0862">Zinc</keyword>
<evidence type="ECO:0000256" key="1">
    <source>
        <dbReference type="PROSITE-ProRule" id="PRU00042"/>
    </source>
</evidence>
<dbReference type="AlphaFoldDB" id="A0A9P3CI07"/>
<dbReference type="Gene3D" id="3.30.160.60">
    <property type="entry name" value="Classic Zinc Finger"/>
    <property type="match status" value="1"/>
</dbReference>
<feature type="region of interest" description="Disordered" evidence="2">
    <location>
        <begin position="237"/>
        <end position="263"/>
    </location>
</feature>
<evidence type="ECO:0000259" key="3">
    <source>
        <dbReference type="PROSITE" id="PS50157"/>
    </source>
</evidence>
<dbReference type="SMART" id="SM00355">
    <property type="entry name" value="ZnF_C2H2"/>
    <property type="match status" value="2"/>
</dbReference>
<feature type="domain" description="C2H2-type" evidence="3">
    <location>
        <begin position="167"/>
        <end position="197"/>
    </location>
</feature>
<gene>
    <name evidence="4" type="ORF">CKM354_000679200</name>
</gene>
<dbReference type="OrthoDB" id="2687452at2759"/>
<feature type="compositionally biased region" description="Low complexity" evidence="2">
    <location>
        <begin position="132"/>
        <end position="143"/>
    </location>
</feature>
<feature type="region of interest" description="Disordered" evidence="2">
    <location>
        <begin position="132"/>
        <end position="166"/>
    </location>
</feature>
<dbReference type="RefSeq" id="XP_044658059.1">
    <property type="nucleotide sequence ID" value="XM_044802124.1"/>
</dbReference>
<name>A0A9P3CI07_9PEZI</name>
<dbReference type="GO" id="GO:0008270">
    <property type="term" value="F:zinc ion binding"/>
    <property type="evidence" value="ECO:0007669"/>
    <property type="project" value="UniProtKB-KW"/>
</dbReference>
<protein>
    <recommendedName>
        <fullName evidence="3">C2H2-type domain-containing protein</fullName>
    </recommendedName>
</protein>
<dbReference type="GeneID" id="68292367"/>
<evidence type="ECO:0000313" key="5">
    <source>
        <dbReference type="Proteomes" id="UP000825890"/>
    </source>
</evidence>
<dbReference type="PROSITE" id="PS50157">
    <property type="entry name" value="ZINC_FINGER_C2H2_2"/>
    <property type="match status" value="1"/>
</dbReference>
<sequence>MSSNRMHSSEIEPGLDSFDDMSPWEQLALSSFQSDVTYLGDNTMGMTQPHIPVNNAHGLQGLGTEVVENIGAWTGGTTASCRDQFEPDPAWFNQDFTLYGNLDALPQFPAQSASRAAEQAAVLLAPSIALTPPSSSASGSPTSNKKTKHARSIPRTQPKKRASRPAIPCSITGCQKTFTRASDLDRHVRNVHGQSSQHYSCVIHRCLYRTRRKDKMQEHCQKVHAYAKGAETFDTVAEEAGPSTPFSSSEPASTPGSTSTYGQ</sequence>
<keyword evidence="1" id="KW-0479">Metal-binding</keyword>
<proteinExistence type="predicted"/>
<accession>A0A9P3CI07</accession>
<organism evidence="4 5">
    <name type="scientific">Cercospora kikuchii</name>
    <dbReference type="NCBI Taxonomy" id="84275"/>
    <lineage>
        <taxon>Eukaryota</taxon>
        <taxon>Fungi</taxon>
        <taxon>Dikarya</taxon>
        <taxon>Ascomycota</taxon>
        <taxon>Pezizomycotina</taxon>
        <taxon>Dothideomycetes</taxon>
        <taxon>Dothideomycetidae</taxon>
        <taxon>Mycosphaerellales</taxon>
        <taxon>Mycosphaerellaceae</taxon>
        <taxon>Cercospora</taxon>
    </lineage>
</organism>